<name>A0A6A4TK84_SCOMX</name>
<reference evidence="2 3" key="1">
    <citation type="submission" date="2019-06" db="EMBL/GenBank/DDBJ databases">
        <title>Draft genomes of female and male turbot (Scophthalmus maximus).</title>
        <authorList>
            <person name="Xu H."/>
            <person name="Xu X.-W."/>
            <person name="Shao C."/>
            <person name="Chen S."/>
        </authorList>
    </citation>
    <scope>NUCLEOTIDE SEQUENCE [LARGE SCALE GENOMIC DNA]</scope>
    <source>
        <strain evidence="2">Ysfricsl-2016a</strain>
        <tissue evidence="2">Blood</tissue>
    </source>
</reference>
<sequence>MKTFAVNLHFIAVTIEGFVATPRQSWRQWCEYKDNAVCVPGFDAEPSPIIPRDLYCGFLLTTLKVVDISNIQFHWYKMLLFVEESHTLTPLDCQKYQMSGNKMLPQNLYPHRHSRRPLPYESAVIIIISLIWCELPKQSKKHCVGSREREGEQVSKNNYKSALPGLIVYLRPKGSSTSFLDKALFVGAVRDRSLSIFQQQNITQLHRPSSRELQPNPGLNSVSDSAAALALSACQTRDIPFSPSLHSSSPPVLPVIVVAAGDIWTTVTVDTDNVGESLGQVFATDGGGGYG</sequence>
<comment type="caution">
    <text evidence="2">The sequence shown here is derived from an EMBL/GenBank/DDBJ whole genome shotgun (WGS) entry which is preliminary data.</text>
</comment>
<dbReference type="AlphaFoldDB" id="A0A6A4TK84"/>
<keyword evidence="1" id="KW-0732">Signal</keyword>
<gene>
    <name evidence="2" type="ORF">F2P81_004971</name>
</gene>
<organism evidence="2 3">
    <name type="scientific">Scophthalmus maximus</name>
    <name type="common">Turbot</name>
    <name type="synonym">Psetta maxima</name>
    <dbReference type="NCBI Taxonomy" id="52904"/>
    <lineage>
        <taxon>Eukaryota</taxon>
        <taxon>Metazoa</taxon>
        <taxon>Chordata</taxon>
        <taxon>Craniata</taxon>
        <taxon>Vertebrata</taxon>
        <taxon>Euteleostomi</taxon>
        <taxon>Actinopterygii</taxon>
        <taxon>Neopterygii</taxon>
        <taxon>Teleostei</taxon>
        <taxon>Neoteleostei</taxon>
        <taxon>Acanthomorphata</taxon>
        <taxon>Carangaria</taxon>
        <taxon>Pleuronectiformes</taxon>
        <taxon>Pleuronectoidei</taxon>
        <taxon>Scophthalmidae</taxon>
        <taxon>Scophthalmus</taxon>
    </lineage>
</organism>
<feature type="chain" id="PRO_5025613786" evidence="1">
    <location>
        <begin position="21"/>
        <end position="291"/>
    </location>
</feature>
<dbReference type="Proteomes" id="UP000438429">
    <property type="component" value="Unassembled WGS sequence"/>
</dbReference>
<evidence type="ECO:0000256" key="1">
    <source>
        <dbReference type="SAM" id="SignalP"/>
    </source>
</evidence>
<dbReference type="EMBL" id="VEVO01000004">
    <property type="protein sequence ID" value="KAF0043634.1"/>
    <property type="molecule type" value="Genomic_DNA"/>
</dbReference>
<feature type="signal peptide" evidence="1">
    <location>
        <begin position="1"/>
        <end position="20"/>
    </location>
</feature>
<proteinExistence type="predicted"/>
<evidence type="ECO:0000313" key="2">
    <source>
        <dbReference type="EMBL" id="KAF0043634.1"/>
    </source>
</evidence>
<evidence type="ECO:0000313" key="3">
    <source>
        <dbReference type="Proteomes" id="UP000438429"/>
    </source>
</evidence>
<accession>A0A6A4TK84</accession>
<protein>
    <submittedName>
        <fullName evidence="2">Uncharacterized protein</fullName>
    </submittedName>
</protein>